<dbReference type="OrthoDB" id="7066780at2"/>
<protein>
    <recommendedName>
        <fullName evidence="3 5">Regulatory protein RecX</fullName>
    </recommendedName>
</protein>
<accession>A0A2V1H122</accession>
<comment type="similarity">
    <text evidence="2 5">Belongs to the RecX family.</text>
</comment>
<evidence type="ECO:0000256" key="2">
    <source>
        <dbReference type="ARBA" id="ARBA00009695"/>
    </source>
</evidence>
<dbReference type="InterPro" id="IPR053926">
    <property type="entry name" value="RecX_HTH_1st"/>
</dbReference>
<evidence type="ECO:0000313" key="8">
    <source>
        <dbReference type="EMBL" id="PVZ69783.1"/>
    </source>
</evidence>
<dbReference type="InterPro" id="IPR053924">
    <property type="entry name" value="RecX_HTH_2nd"/>
</dbReference>
<name>A0A2V1H122_9GAMM</name>
<evidence type="ECO:0000259" key="7">
    <source>
        <dbReference type="Pfam" id="PF21982"/>
    </source>
</evidence>
<evidence type="ECO:0000256" key="4">
    <source>
        <dbReference type="ARBA" id="ARBA00022490"/>
    </source>
</evidence>
<evidence type="ECO:0000313" key="9">
    <source>
        <dbReference type="Proteomes" id="UP000244906"/>
    </source>
</evidence>
<sequence length="180" mass="20803">MAAKKCLKVEALLLLRYTAVSNIFPAEDFCSTMEDQDIRVRAIGLLSRREHSLKELQQKLLAKGADPDALKPVLEWVVAENYQSDQRYCEMLVRNRCDAGYGMMRIRQELSVKGIDRELAGEVLESLQPDWCDIAYQQLLKRFGENWQVGHDARKVQAFLARRGFDSSQVKVAMHRQQDW</sequence>
<gene>
    <name evidence="5" type="primary">recX</name>
    <name evidence="8" type="ORF">DC094_10870</name>
</gene>
<evidence type="ECO:0000259" key="6">
    <source>
        <dbReference type="Pfam" id="PF02631"/>
    </source>
</evidence>
<comment type="caution">
    <text evidence="8">The sequence shown here is derived from an EMBL/GenBank/DDBJ whole genome shotgun (WGS) entry which is preliminary data.</text>
</comment>
<comment type="subcellular location">
    <subcellularLocation>
        <location evidence="1 5">Cytoplasm</location>
    </subcellularLocation>
</comment>
<dbReference type="GO" id="GO:0005737">
    <property type="term" value="C:cytoplasm"/>
    <property type="evidence" value="ECO:0007669"/>
    <property type="project" value="UniProtKB-SubCell"/>
</dbReference>
<dbReference type="EMBL" id="QDDL01000003">
    <property type="protein sequence ID" value="PVZ69783.1"/>
    <property type="molecule type" value="Genomic_DNA"/>
</dbReference>
<dbReference type="Proteomes" id="UP000244906">
    <property type="component" value="Unassembled WGS sequence"/>
</dbReference>
<dbReference type="AlphaFoldDB" id="A0A2V1H122"/>
<dbReference type="InterPro" id="IPR036388">
    <property type="entry name" value="WH-like_DNA-bd_sf"/>
</dbReference>
<organism evidence="8 9">
    <name type="scientific">Pelagibaculum spongiae</name>
    <dbReference type="NCBI Taxonomy" id="2080658"/>
    <lineage>
        <taxon>Bacteria</taxon>
        <taxon>Pseudomonadati</taxon>
        <taxon>Pseudomonadota</taxon>
        <taxon>Gammaproteobacteria</taxon>
        <taxon>Oceanospirillales</taxon>
        <taxon>Pelagibaculum</taxon>
    </lineage>
</organism>
<evidence type="ECO:0000256" key="5">
    <source>
        <dbReference type="HAMAP-Rule" id="MF_01114"/>
    </source>
</evidence>
<dbReference type="PANTHER" id="PTHR33602">
    <property type="entry name" value="REGULATORY PROTEIN RECX FAMILY PROTEIN"/>
    <property type="match status" value="1"/>
</dbReference>
<feature type="domain" description="RecX second three-helical" evidence="6">
    <location>
        <begin position="84"/>
        <end position="124"/>
    </location>
</feature>
<dbReference type="RefSeq" id="WP_116687114.1">
    <property type="nucleotide sequence ID" value="NZ_CAWNYD010000003.1"/>
</dbReference>
<dbReference type="GO" id="GO:0006282">
    <property type="term" value="P:regulation of DNA repair"/>
    <property type="evidence" value="ECO:0007669"/>
    <property type="project" value="UniProtKB-UniRule"/>
</dbReference>
<dbReference type="Gene3D" id="1.10.10.10">
    <property type="entry name" value="Winged helix-like DNA-binding domain superfamily/Winged helix DNA-binding domain"/>
    <property type="match status" value="3"/>
</dbReference>
<dbReference type="PANTHER" id="PTHR33602:SF1">
    <property type="entry name" value="REGULATORY PROTEIN RECX FAMILY PROTEIN"/>
    <property type="match status" value="1"/>
</dbReference>
<dbReference type="InterPro" id="IPR003783">
    <property type="entry name" value="Regulatory_RecX"/>
</dbReference>
<dbReference type="Pfam" id="PF02631">
    <property type="entry name" value="RecX_HTH2"/>
    <property type="match status" value="1"/>
</dbReference>
<dbReference type="HAMAP" id="MF_01114">
    <property type="entry name" value="RecX"/>
    <property type="match status" value="1"/>
</dbReference>
<keyword evidence="9" id="KW-1185">Reference proteome</keyword>
<comment type="function">
    <text evidence="5">Modulates RecA activity.</text>
</comment>
<proteinExistence type="inferred from homology"/>
<feature type="domain" description="RecX first three-helical" evidence="7">
    <location>
        <begin position="40"/>
        <end position="75"/>
    </location>
</feature>
<evidence type="ECO:0000256" key="3">
    <source>
        <dbReference type="ARBA" id="ARBA00018111"/>
    </source>
</evidence>
<dbReference type="Pfam" id="PF21982">
    <property type="entry name" value="RecX_HTH1"/>
    <property type="match status" value="1"/>
</dbReference>
<keyword evidence="4 5" id="KW-0963">Cytoplasm</keyword>
<evidence type="ECO:0000256" key="1">
    <source>
        <dbReference type="ARBA" id="ARBA00004496"/>
    </source>
</evidence>
<reference evidence="8 9" key="1">
    <citation type="submission" date="2018-04" db="EMBL/GenBank/DDBJ databases">
        <title>Thalassorhabdus spongiae gen. nov., sp. nov., isolated from a marine sponge in South-West Iceland.</title>
        <authorList>
            <person name="Knobloch S."/>
            <person name="Daussin A."/>
            <person name="Johannsson R."/>
            <person name="Marteinsson V.T."/>
        </authorList>
    </citation>
    <scope>NUCLEOTIDE SEQUENCE [LARGE SCALE GENOMIC DNA]</scope>
    <source>
        <strain evidence="8 9">Hp12</strain>
    </source>
</reference>